<protein>
    <recommendedName>
        <fullName evidence="7">Small ribosomal subunit protein mS26</fullName>
    </recommendedName>
    <alternativeName>
        <fullName evidence="8">28S ribosomal protein S26, mitochondrial</fullName>
    </alternativeName>
</protein>
<dbReference type="PANTHER" id="PTHR21035">
    <property type="entry name" value="28S RIBOSOMAL PROTEIN S26, MITOCHONDRIAL"/>
    <property type="match status" value="1"/>
</dbReference>
<dbReference type="PANTHER" id="PTHR21035:SF2">
    <property type="entry name" value="SMALL RIBOSOMAL SUBUNIT PROTEIN MS26"/>
    <property type="match status" value="1"/>
</dbReference>
<name>A0A151X5T3_9HYME</name>
<comment type="similarity">
    <text evidence="2">Belongs to the mitochondrion-specific ribosomal protein mS26 family.</text>
</comment>
<dbReference type="STRING" id="64791.A0A151X5T3"/>
<evidence type="ECO:0000313" key="10">
    <source>
        <dbReference type="Proteomes" id="UP000075809"/>
    </source>
</evidence>
<dbReference type="AlphaFoldDB" id="A0A151X5T3"/>
<evidence type="ECO:0000313" key="9">
    <source>
        <dbReference type="EMBL" id="KYQ55628.1"/>
    </source>
</evidence>
<dbReference type="EMBL" id="KQ982510">
    <property type="protein sequence ID" value="KYQ55628.1"/>
    <property type="molecule type" value="Genomic_DNA"/>
</dbReference>
<evidence type="ECO:0000256" key="4">
    <source>
        <dbReference type="ARBA" id="ARBA00022980"/>
    </source>
</evidence>
<evidence type="ECO:0000256" key="3">
    <source>
        <dbReference type="ARBA" id="ARBA00022946"/>
    </source>
</evidence>
<evidence type="ECO:0000256" key="7">
    <source>
        <dbReference type="ARBA" id="ARBA00035138"/>
    </source>
</evidence>
<keyword evidence="5" id="KW-0496">Mitochondrion</keyword>
<comment type="subcellular location">
    <subcellularLocation>
        <location evidence="1">Mitochondrion</location>
    </subcellularLocation>
</comment>
<dbReference type="Proteomes" id="UP000075809">
    <property type="component" value="Unassembled WGS sequence"/>
</dbReference>
<keyword evidence="4 9" id="KW-0689">Ribosomal protein</keyword>
<dbReference type="Pfam" id="PF14943">
    <property type="entry name" value="MRP-S26"/>
    <property type="match status" value="1"/>
</dbReference>
<reference evidence="9 10" key="1">
    <citation type="submission" date="2015-09" db="EMBL/GenBank/DDBJ databases">
        <title>Trachymyrmex zeteki WGS genome.</title>
        <authorList>
            <person name="Nygaard S."/>
            <person name="Hu H."/>
            <person name="Boomsma J."/>
            <person name="Zhang G."/>
        </authorList>
    </citation>
    <scope>NUCLEOTIDE SEQUENCE [LARGE SCALE GENOMIC DNA]</scope>
    <source>
        <strain evidence="9">Tzet28-1</strain>
        <tissue evidence="9">Whole body</tissue>
    </source>
</reference>
<sequence>MTISFYSFRTIQTMRIININALTMGTTGLCETFIPNSVYTQCIRWKRKPIWLPTAKSKVFRVPKKPVIPMEDYVELKRLYNNYRTYMTSFNAYIRQIAKENKTQVNETVVNELTEEDFKACNAINDEWNAKIAKIREIRLAEMREKRKNIILQSILKQEQKQEKRKIRINELVKKVKEESITFITAENVDAAIEECLTNIVNHNRALDVEGNWHEGKYPPIPLVEETQEPAAIEQQN</sequence>
<dbReference type="GO" id="GO:0005763">
    <property type="term" value="C:mitochondrial small ribosomal subunit"/>
    <property type="evidence" value="ECO:0007669"/>
    <property type="project" value="InterPro"/>
</dbReference>
<organism evidence="9 10">
    <name type="scientific">Mycetomoellerius zeteki</name>
    <dbReference type="NCBI Taxonomy" id="64791"/>
    <lineage>
        <taxon>Eukaryota</taxon>
        <taxon>Metazoa</taxon>
        <taxon>Ecdysozoa</taxon>
        <taxon>Arthropoda</taxon>
        <taxon>Hexapoda</taxon>
        <taxon>Insecta</taxon>
        <taxon>Pterygota</taxon>
        <taxon>Neoptera</taxon>
        <taxon>Endopterygota</taxon>
        <taxon>Hymenoptera</taxon>
        <taxon>Apocrita</taxon>
        <taxon>Aculeata</taxon>
        <taxon>Formicoidea</taxon>
        <taxon>Formicidae</taxon>
        <taxon>Myrmicinae</taxon>
        <taxon>Mycetomoellerius</taxon>
    </lineage>
</organism>
<gene>
    <name evidence="9" type="ORF">ALC60_05472</name>
</gene>
<keyword evidence="10" id="KW-1185">Reference proteome</keyword>
<proteinExistence type="inferred from homology"/>
<keyword evidence="6" id="KW-0687">Ribonucleoprotein</keyword>
<evidence type="ECO:0000256" key="2">
    <source>
        <dbReference type="ARBA" id="ARBA00009672"/>
    </source>
</evidence>
<evidence type="ECO:0000256" key="6">
    <source>
        <dbReference type="ARBA" id="ARBA00023274"/>
    </source>
</evidence>
<evidence type="ECO:0000256" key="1">
    <source>
        <dbReference type="ARBA" id="ARBA00004173"/>
    </source>
</evidence>
<keyword evidence="3" id="KW-0809">Transit peptide</keyword>
<accession>A0A151X5T3</accession>
<evidence type="ECO:0000256" key="8">
    <source>
        <dbReference type="ARBA" id="ARBA00035344"/>
    </source>
</evidence>
<dbReference type="InterPro" id="IPR026140">
    <property type="entry name" value="Ribosomal_mS26"/>
</dbReference>
<evidence type="ECO:0000256" key="5">
    <source>
        <dbReference type="ARBA" id="ARBA00023128"/>
    </source>
</evidence>